<keyword evidence="4" id="KW-0949">S-adenosyl-L-methionine</keyword>
<reference evidence="6 7" key="1">
    <citation type="submission" date="2014-11" db="EMBL/GenBank/DDBJ databases">
        <title>Complete Genome Sequence of Pseudoalteromonas sp. Strain OCN003 Isolated from Kaneohe Bay, Oahu, Hawaii.</title>
        <authorList>
            <person name="Beurmann S."/>
            <person name="Videau P."/>
            <person name="Ushijima B."/>
            <person name="Smith A.M."/>
            <person name="Aeby G.S."/>
            <person name="Callahan S.M."/>
            <person name="Belcaid M."/>
        </authorList>
    </citation>
    <scope>NUCLEOTIDE SEQUENCE [LARGE SCALE GENOMIC DNA]</scope>
    <source>
        <strain evidence="6 7">OCN003</strain>
    </source>
</reference>
<dbReference type="Gene3D" id="3.40.50.150">
    <property type="entry name" value="Vaccinia Virus protein VP39"/>
    <property type="match status" value="1"/>
</dbReference>
<sequence length="309" mass="34727">MPKIDLTHLLAAIEKGTPFSDEVCRVYHGRGDSQGDTNFINLDWYPPYLFLACYNPIEDDVQTELTHAVWQAQQQAGFNASGLVFQYRAGRDTQVSVPFGEVPERFEVNELGASYWVQLTKTQNTGIFPDMREGRAFVKNNSKDAKVLNLFSYTCAFSVIAKLGGAHQVINMDMNKSVLRTGADNHRLNNVAENISYLPHDILKSFGKLKKAAPFDLIVVDPPSFQKGSFVLTKDYQKILRRLPDLCHNDTQLLLCANSPDVSESMFIEMIELATEGKLTLVERLPAAPRFEEQDGANLKAMVYRLSIN</sequence>
<feature type="domain" description="S-adenosylmethionine-dependent methyltransferase" evidence="5">
    <location>
        <begin position="25"/>
        <end position="305"/>
    </location>
</feature>
<evidence type="ECO:0000259" key="5">
    <source>
        <dbReference type="Pfam" id="PF10672"/>
    </source>
</evidence>
<dbReference type="InterPro" id="IPR029063">
    <property type="entry name" value="SAM-dependent_MTases_sf"/>
</dbReference>
<keyword evidence="3 6" id="KW-0808">Transferase</keyword>
<dbReference type="Proteomes" id="UP000030341">
    <property type="component" value="Chromosome 1"/>
</dbReference>
<dbReference type="InterPro" id="IPR019614">
    <property type="entry name" value="SAM-dep_methyl-trfase"/>
</dbReference>
<dbReference type="GO" id="GO:0006364">
    <property type="term" value="P:rRNA processing"/>
    <property type="evidence" value="ECO:0007669"/>
    <property type="project" value="UniProtKB-KW"/>
</dbReference>
<dbReference type="OrthoDB" id="9805492at2"/>
<name>A0A0A7EIK8_9GAMM</name>
<dbReference type="PANTHER" id="PTHR43042">
    <property type="entry name" value="SAM-DEPENDENT METHYLTRANSFERASE"/>
    <property type="match status" value="1"/>
</dbReference>
<gene>
    <name evidence="6" type="ORF">OM33_12120</name>
</gene>
<dbReference type="eggNOG" id="COG1092">
    <property type="taxonomic scope" value="Bacteria"/>
</dbReference>
<evidence type="ECO:0000313" key="6">
    <source>
        <dbReference type="EMBL" id="AIY65807.1"/>
    </source>
</evidence>
<evidence type="ECO:0000313" key="7">
    <source>
        <dbReference type="Proteomes" id="UP000030341"/>
    </source>
</evidence>
<dbReference type="GO" id="GO:0032259">
    <property type="term" value="P:methylation"/>
    <property type="evidence" value="ECO:0007669"/>
    <property type="project" value="UniProtKB-KW"/>
</dbReference>
<dbReference type="AlphaFoldDB" id="A0A0A7EIK8"/>
<dbReference type="GO" id="GO:0008168">
    <property type="term" value="F:methyltransferase activity"/>
    <property type="evidence" value="ECO:0007669"/>
    <property type="project" value="UniProtKB-KW"/>
</dbReference>
<dbReference type="Pfam" id="PF10672">
    <property type="entry name" value="Methyltrans_SAM"/>
    <property type="match status" value="1"/>
</dbReference>
<dbReference type="EMBL" id="CP009888">
    <property type="protein sequence ID" value="AIY65807.1"/>
    <property type="molecule type" value="Genomic_DNA"/>
</dbReference>
<dbReference type="CDD" id="cd02440">
    <property type="entry name" value="AdoMet_MTases"/>
    <property type="match status" value="1"/>
</dbReference>
<accession>A0A0A7EIK8</accession>
<keyword evidence="2 6" id="KW-0489">Methyltransferase</keyword>
<dbReference type="RefSeq" id="WP_038642061.1">
    <property type="nucleotide sequence ID" value="NZ_CP009888.1"/>
</dbReference>
<dbReference type="PANTHER" id="PTHR43042:SF3">
    <property type="entry name" value="RIBOSOMAL RNA LARGE SUBUNIT METHYLTRANSFERASE YWBD-RELATED"/>
    <property type="match status" value="1"/>
</dbReference>
<keyword evidence="7" id="KW-1185">Reference proteome</keyword>
<evidence type="ECO:0000256" key="4">
    <source>
        <dbReference type="ARBA" id="ARBA00022691"/>
    </source>
</evidence>
<organism evidence="6 7">
    <name type="scientific">Pseudoalteromonas piratica</name>
    <dbReference type="NCBI Taxonomy" id="1348114"/>
    <lineage>
        <taxon>Bacteria</taxon>
        <taxon>Pseudomonadati</taxon>
        <taxon>Pseudomonadota</taxon>
        <taxon>Gammaproteobacteria</taxon>
        <taxon>Alteromonadales</taxon>
        <taxon>Pseudoalteromonadaceae</taxon>
        <taxon>Pseudoalteromonas</taxon>
    </lineage>
</organism>
<dbReference type="KEGG" id="pseo:OM33_12120"/>
<dbReference type="HOGENOM" id="CLU_014042_1_0_6"/>
<dbReference type="STRING" id="1348114.OM33_12120"/>
<evidence type="ECO:0000256" key="1">
    <source>
        <dbReference type="ARBA" id="ARBA00022552"/>
    </source>
</evidence>
<keyword evidence="1" id="KW-0698">rRNA processing</keyword>
<protein>
    <submittedName>
        <fullName evidence="6">23S rRNA methyltransferase</fullName>
    </submittedName>
</protein>
<dbReference type="SUPFAM" id="SSF53335">
    <property type="entry name" value="S-adenosyl-L-methionine-dependent methyltransferases"/>
    <property type="match status" value="1"/>
</dbReference>
<evidence type="ECO:0000256" key="2">
    <source>
        <dbReference type="ARBA" id="ARBA00022603"/>
    </source>
</evidence>
<evidence type="ECO:0000256" key="3">
    <source>
        <dbReference type="ARBA" id="ARBA00022679"/>
    </source>
</evidence>
<proteinExistence type="predicted"/>